<name>A0A6A5XEK7_9PLEO</name>
<organism evidence="2 3">
    <name type="scientific">Aaosphaeria arxii CBS 175.79</name>
    <dbReference type="NCBI Taxonomy" id="1450172"/>
    <lineage>
        <taxon>Eukaryota</taxon>
        <taxon>Fungi</taxon>
        <taxon>Dikarya</taxon>
        <taxon>Ascomycota</taxon>
        <taxon>Pezizomycotina</taxon>
        <taxon>Dothideomycetes</taxon>
        <taxon>Pleosporomycetidae</taxon>
        <taxon>Pleosporales</taxon>
        <taxon>Pleosporales incertae sedis</taxon>
        <taxon>Aaosphaeria</taxon>
    </lineage>
</organism>
<dbReference type="EMBL" id="ML978074">
    <property type="protein sequence ID" value="KAF2011518.1"/>
    <property type="molecule type" value="Genomic_DNA"/>
</dbReference>
<dbReference type="InterPro" id="IPR005493">
    <property type="entry name" value="RraA/RraA-like"/>
</dbReference>
<evidence type="ECO:0000313" key="3">
    <source>
        <dbReference type="Proteomes" id="UP000799778"/>
    </source>
</evidence>
<evidence type="ECO:0000256" key="1">
    <source>
        <dbReference type="PIRSR" id="PIRSR605493-1"/>
    </source>
</evidence>
<feature type="binding site" evidence="1">
    <location>
        <begin position="104"/>
        <end position="107"/>
    </location>
    <ligand>
        <name>substrate</name>
    </ligand>
</feature>
<dbReference type="GO" id="GO:0046872">
    <property type="term" value="F:metal ion binding"/>
    <property type="evidence" value="ECO:0007669"/>
    <property type="project" value="UniProtKB-KW"/>
</dbReference>
<dbReference type="PANTHER" id="PTHR33254">
    <property type="entry name" value="4-HYDROXY-4-METHYL-2-OXOGLUTARATE ALDOLASE 3-RELATED"/>
    <property type="match status" value="1"/>
</dbReference>
<dbReference type="GeneID" id="54280133"/>
<dbReference type="Pfam" id="PF03737">
    <property type="entry name" value="RraA-like"/>
    <property type="match status" value="1"/>
</dbReference>
<feature type="binding site" evidence="1">
    <location>
        <position position="127"/>
    </location>
    <ligand>
        <name>Mg(2+)</name>
        <dbReference type="ChEBI" id="CHEBI:18420"/>
    </ligand>
</feature>
<dbReference type="InterPro" id="IPR036704">
    <property type="entry name" value="RraA/RraA-like_sf"/>
</dbReference>
<gene>
    <name evidence="2" type="ORF">BU24DRAFT_282927</name>
</gene>
<accession>A0A6A5XEK7</accession>
<feature type="binding site" evidence="1">
    <location>
        <position position="126"/>
    </location>
    <ligand>
        <name>substrate</name>
    </ligand>
</feature>
<evidence type="ECO:0000313" key="2">
    <source>
        <dbReference type="EMBL" id="KAF2011518.1"/>
    </source>
</evidence>
<protein>
    <submittedName>
        <fullName evidence="2">RraA-like protein</fullName>
    </submittedName>
</protein>
<dbReference type="Proteomes" id="UP000799778">
    <property type="component" value="Unassembled WGS sequence"/>
</dbReference>
<dbReference type="OrthoDB" id="1476984at2759"/>
<keyword evidence="1" id="KW-0460">Magnesium</keyword>
<proteinExistence type="predicted"/>
<sequence length="232" mass="25035">MSSAIPTVKQPVLAALRRFTTCDIGDALVRLNVRHGGYLSGLKMFSPQMGIGPFKIFGPAYTVRMVPANDTTSPKPSKHFADAIPSGSVVFVSQPSGFISACWGGLMSTRALKAGAAGVVIDGSFRDINEHRDLGIGLFARRISILGSNTFTRSSELNVPVSYQIEELKDENINIRPGDLIMGDADGVVAIPPEVAEECAKLCDSRWNIDEATRKCLEEGDEIGPTILRLRQ</sequence>
<dbReference type="SUPFAM" id="SSF89562">
    <property type="entry name" value="RraA-like"/>
    <property type="match status" value="1"/>
</dbReference>
<dbReference type="GO" id="GO:0008948">
    <property type="term" value="F:oxaloacetate decarboxylase activity"/>
    <property type="evidence" value="ECO:0007669"/>
    <property type="project" value="TreeGrafter"/>
</dbReference>
<dbReference type="RefSeq" id="XP_033379857.1">
    <property type="nucleotide sequence ID" value="XM_033522736.1"/>
</dbReference>
<keyword evidence="1" id="KW-0479">Metal-binding</keyword>
<dbReference type="Gene3D" id="3.50.30.40">
    <property type="entry name" value="Ribonuclease E inhibitor RraA/RraA-like"/>
    <property type="match status" value="1"/>
</dbReference>
<keyword evidence="3" id="KW-1185">Reference proteome</keyword>
<dbReference type="CDD" id="cd16841">
    <property type="entry name" value="RraA_family"/>
    <property type="match status" value="1"/>
</dbReference>
<reference evidence="2" key="1">
    <citation type="journal article" date="2020" name="Stud. Mycol.">
        <title>101 Dothideomycetes genomes: a test case for predicting lifestyles and emergence of pathogens.</title>
        <authorList>
            <person name="Haridas S."/>
            <person name="Albert R."/>
            <person name="Binder M."/>
            <person name="Bloem J."/>
            <person name="Labutti K."/>
            <person name="Salamov A."/>
            <person name="Andreopoulos B."/>
            <person name="Baker S."/>
            <person name="Barry K."/>
            <person name="Bills G."/>
            <person name="Bluhm B."/>
            <person name="Cannon C."/>
            <person name="Castanera R."/>
            <person name="Culley D."/>
            <person name="Daum C."/>
            <person name="Ezra D."/>
            <person name="Gonzalez J."/>
            <person name="Henrissat B."/>
            <person name="Kuo A."/>
            <person name="Liang C."/>
            <person name="Lipzen A."/>
            <person name="Lutzoni F."/>
            <person name="Magnuson J."/>
            <person name="Mondo S."/>
            <person name="Nolan M."/>
            <person name="Ohm R."/>
            <person name="Pangilinan J."/>
            <person name="Park H.-J."/>
            <person name="Ramirez L."/>
            <person name="Alfaro M."/>
            <person name="Sun H."/>
            <person name="Tritt A."/>
            <person name="Yoshinaga Y."/>
            <person name="Zwiers L.-H."/>
            <person name="Turgeon B."/>
            <person name="Goodwin S."/>
            <person name="Spatafora J."/>
            <person name="Crous P."/>
            <person name="Grigoriev I."/>
        </authorList>
    </citation>
    <scope>NUCLEOTIDE SEQUENCE</scope>
    <source>
        <strain evidence="2">CBS 175.79</strain>
    </source>
</reference>
<dbReference type="PANTHER" id="PTHR33254:SF28">
    <property type="entry name" value="4-HYDROXY-4-METHYL-2-OXOGLUTARATE ALDOLASE"/>
    <property type="match status" value="1"/>
</dbReference>
<comment type="cofactor">
    <cofactor evidence="1">
        <name>Mg(2+)</name>
        <dbReference type="ChEBI" id="CHEBI:18420"/>
    </cofactor>
</comment>
<dbReference type="AlphaFoldDB" id="A0A6A5XEK7"/>
<dbReference type="GO" id="GO:0047443">
    <property type="term" value="F:4-hydroxy-4-methyl-2-oxoglutarate aldolase activity"/>
    <property type="evidence" value="ECO:0007669"/>
    <property type="project" value="TreeGrafter"/>
</dbReference>